<dbReference type="InterPro" id="IPR041664">
    <property type="entry name" value="AAA_16"/>
</dbReference>
<dbReference type="SMART" id="SM00044">
    <property type="entry name" value="CYCc"/>
    <property type="match status" value="1"/>
</dbReference>
<dbReference type="PANTHER" id="PTHR16305">
    <property type="entry name" value="TESTICULAR SOLUBLE ADENYLYL CYCLASE"/>
    <property type="match status" value="1"/>
</dbReference>
<dbReference type="PROSITE" id="PS50105">
    <property type="entry name" value="SAM_DOMAIN"/>
    <property type="match status" value="1"/>
</dbReference>
<sequence>MDVVSWLRSLGLEQYVGSFHDNAIDGDVLRDLTDQDLRNLGVSALGHRKKLLDAIRRLKASGDDGWPAPAVHSPASERRQVTVLFADIAGFTALSRELDAEELHKVVGGFFERVDPIVVAHGGYLNKHIGDCVMGVFGAPISYGNDAVRAVHAALEIRDAVSELADVHGRRLQIHAGVAGGQVVASTTGSVSHHEYTVTGESVNLASRLAAAAPPGDILISDAVMRMTRGKIDCVDGGWLNVKGFAEPVRAWQVVRCRTEASTDAGPLVGRQAELQIFGAAVASCRASGRGQVFYVRGEAGIGKTRLVEEFQRVARDGGFDCHAALVLDFGGGAGRDAIGALVRSLLNISLTDGPAASQAGLDSALAAGLVNQDELVFLDDLLDLPQPPDLRVLVDAMDNEARRAGRIRVPASLVQRASRARPILIIVEDVHWADETTLAQLSEIALATARSRSILAMTSRVEGDPSGSGWREEVAEASLVTLDLGPLQLEDARALASGLLAASSSFVERCVARAAGNPLFLEQLLAETQQSLGAQEVPGSVQSLMQARVDRVDPADRTALQAASILGLRVELGALRYLIGKPHYQPNQLIEHRLLRYHGEAIMFSHALIRDAVYETLLRNRRRGLHLAAAEWFAASDDPVLRAEHLDRAEDTRAAAAYLSAVQLLVGSYRYENALRLSDRGLEIAALPVVRYELAQSRAEILEQLGRVRDAVAAYDLALTAAIDDRARCSVLIGRAGARRTIDDMDGAFADLEQAENTASQLGFTAELARIHFLRGNLYFPSGNAEACSHEHEQALELAKRAGSVELEAMALGGLADAQFIRVRMVSAYELFERCVSLAQEHGFARIAAANRPMAAMAQFYSGSAAAALEIALLAIAETAKIGHKRGEILAQNAAALCYRELQQHGKALDHTQAALKLAISVGARRFEALSLYIHASLLRLSGDSDGALDHVKHALAIARETGIGFAGPRVLGELALITDDPEVRASSLGEAEGLLARGAAVLNQLEFRRSAIEACIKGGDWDAAEHHAKVLEDYTRAEPLAWAERVIARARESVADHRFRAMSTPGKGEQS</sequence>
<dbReference type="GO" id="GO:0009190">
    <property type="term" value="P:cyclic nucleotide biosynthetic process"/>
    <property type="evidence" value="ECO:0007669"/>
    <property type="project" value="InterPro"/>
</dbReference>
<dbReference type="InterPro" id="IPR011990">
    <property type="entry name" value="TPR-like_helical_dom_sf"/>
</dbReference>
<dbReference type="Gene3D" id="3.30.70.1230">
    <property type="entry name" value="Nucleotide cyclase"/>
    <property type="match status" value="1"/>
</dbReference>
<dbReference type="RefSeq" id="WP_104841317.1">
    <property type="nucleotide sequence ID" value="NZ_CP024310.1"/>
</dbReference>
<organism evidence="5 6">
    <name type="scientific">Rhizobium fredii</name>
    <name type="common">Sinorhizobium fredii</name>
    <dbReference type="NCBI Taxonomy" id="380"/>
    <lineage>
        <taxon>Bacteria</taxon>
        <taxon>Pseudomonadati</taxon>
        <taxon>Pseudomonadota</taxon>
        <taxon>Alphaproteobacteria</taxon>
        <taxon>Hyphomicrobiales</taxon>
        <taxon>Rhizobiaceae</taxon>
        <taxon>Sinorhizobium/Ensifer group</taxon>
        <taxon>Sinorhizobium</taxon>
    </lineage>
</organism>
<dbReference type="PROSITE" id="PS50125">
    <property type="entry name" value="GUANYLATE_CYCLASE_2"/>
    <property type="match status" value="1"/>
</dbReference>
<dbReference type="Pfam" id="PF13191">
    <property type="entry name" value="AAA_16"/>
    <property type="match status" value="1"/>
</dbReference>
<keyword evidence="1" id="KW-0547">Nucleotide-binding</keyword>
<geneLocation type="plasmid" evidence="6">
    <name>psfrenxt3c</name>
</geneLocation>
<dbReference type="InterPro" id="IPR001660">
    <property type="entry name" value="SAM"/>
</dbReference>
<dbReference type="InterPro" id="IPR019734">
    <property type="entry name" value="TPR_rpt"/>
</dbReference>
<dbReference type="GO" id="GO:0005524">
    <property type="term" value="F:ATP binding"/>
    <property type="evidence" value="ECO:0007669"/>
    <property type="project" value="UniProtKB-KW"/>
</dbReference>
<dbReference type="CDD" id="cd09487">
    <property type="entry name" value="SAM_superfamily"/>
    <property type="match status" value="1"/>
</dbReference>
<dbReference type="InterPro" id="IPR029787">
    <property type="entry name" value="Nucleotide_cyclase"/>
</dbReference>
<evidence type="ECO:0000313" key="5">
    <source>
        <dbReference type="EMBL" id="AUX80580.1"/>
    </source>
</evidence>
<dbReference type="SMART" id="SM00454">
    <property type="entry name" value="SAM"/>
    <property type="match status" value="1"/>
</dbReference>
<dbReference type="EMBL" id="CP024310">
    <property type="protein sequence ID" value="AUX80580.1"/>
    <property type="molecule type" value="Genomic_DNA"/>
</dbReference>
<dbReference type="SMART" id="SM00028">
    <property type="entry name" value="TPR"/>
    <property type="match status" value="5"/>
</dbReference>
<name>A0A2L0HGE2_RHIFR</name>
<dbReference type="SUPFAM" id="SSF55073">
    <property type="entry name" value="Nucleotide cyclase"/>
    <property type="match status" value="1"/>
</dbReference>
<feature type="domain" description="Guanylate cyclase" evidence="4">
    <location>
        <begin position="82"/>
        <end position="210"/>
    </location>
</feature>
<reference evidence="5 6" key="1">
    <citation type="submission" date="2017-10" db="EMBL/GenBank/DDBJ databases">
        <title>Analysis of the genome sequences of Rhizobium populations associated to common bean (phaseolus vulgaris).</title>
        <authorList>
            <person name="Bustos P."/>
            <person name="Santamaria R.I."/>
            <person name="Miranda-Sanchez F."/>
            <person name="Perez-Carrascal O."/>
            <person name="Juarez S."/>
            <person name="Lozano L."/>
            <person name="Martinez-Flores I."/>
            <person name="Vinuesa P."/>
            <person name="Martinez-Romero E."/>
            <person name="Cevallos M.A."/>
            <person name="Romero D."/>
            <person name="Davila G."/>
            <person name="Gonzalez V."/>
        </authorList>
    </citation>
    <scope>NUCLEOTIDE SEQUENCE [LARGE SCALE GENOMIC DNA]</scope>
    <source>
        <strain evidence="5 6">NXT3</strain>
        <plasmid evidence="6">Plasmid psfrenxt3c</plasmid>
    </source>
</reference>
<proteinExistence type="predicted"/>
<dbReference type="GO" id="GO:0004016">
    <property type="term" value="F:adenylate cyclase activity"/>
    <property type="evidence" value="ECO:0007669"/>
    <property type="project" value="TreeGrafter"/>
</dbReference>
<gene>
    <name evidence="5" type="ORF">NXT3_PC01429</name>
</gene>
<evidence type="ECO:0000313" key="6">
    <source>
        <dbReference type="Proteomes" id="UP000239340"/>
    </source>
</evidence>
<feature type="domain" description="SAM" evidence="3">
    <location>
        <begin position="1"/>
        <end position="61"/>
    </location>
</feature>
<keyword evidence="2" id="KW-0067">ATP-binding</keyword>
<dbReference type="InterPro" id="IPR013761">
    <property type="entry name" value="SAM/pointed_sf"/>
</dbReference>
<dbReference type="SUPFAM" id="SSF52540">
    <property type="entry name" value="P-loop containing nucleoside triphosphate hydrolases"/>
    <property type="match status" value="1"/>
</dbReference>
<dbReference type="AlphaFoldDB" id="A0A2L0HGE2"/>
<dbReference type="CDD" id="cd07302">
    <property type="entry name" value="CHD"/>
    <property type="match status" value="1"/>
</dbReference>
<keyword evidence="5" id="KW-0614">Plasmid</keyword>
<evidence type="ECO:0000256" key="2">
    <source>
        <dbReference type="ARBA" id="ARBA00022840"/>
    </source>
</evidence>
<evidence type="ECO:0000259" key="3">
    <source>
        <dbReference type="PROSITE" id="PS50105"/>
    </source>
</evidence>
<dbReference type="Gene3D" id="1.10.150.50">
    <property type="entry name" value="Transcription Factor, Ets-1"/>
    <property type="match status" value="1"/>
</dbReference>
<dbReference type="InterPro" id="IPR027417">
    <property type="entry name" value="P-loop_NTPase"/>
</dbReference>
<dbReference type="SUPFAM" id="SSF47769">
    <property type="entry name" value="SAM/Pointed domain"/>
    <property type="match status" value="1"/>
</dbReference>
<dbReference type="Gene3D" id="1.25.40.10">
    <property type="entry name" value="Tetratricopeptide repeat domain"/>
    <property type="match status" value="2"/>
</dbReference>
<dbReference type="PANTHER" id="PTHR16305:SF28">
    <property type="entry name" value="GUANYLATE CYCLASE DOMAIN-CONTAINING PROTEIN"/>
    <property type="match status" value="1"/>
</dbReference>
<dbReference type="GO" id="GO:0005737">
    <property type="term" value="C:cytoplasm"/>
    <property type="evidence" value="ECO:0007669"/>
    <property type="project" value="TreeGrafter"/>
</dbReference>
<dbReference type="SUPFAM" id="SSF48452">
    <property type="entry name" value="TPR-like"/>
    <property type="match status" value="2"/>
</dbReference>
<dbReference type="Pfam" id="PF00536">
    <property type="entry name" value="SAM_1"/>
    <property type="match status" value="1"/>
</dbReference>
<dbReference type="GO" id="GO:0035556">
    <property type="term" value="P:intracellular signal transduction"/>
    <property type="evidence" value="ECO:0007669"/>
    <property type="project" value="InterPro"/>
</dbReference>
<dbReference type="Proteomes" id="UP000239340">
    <property type="component" value="Plasmid pSfreNXT3c"/>
</dbReference>
<protein>
    <submittedName>
        <fullName evidence="5">Adenylate/guanylate cyclase protein</fullName>
    </submittedName>
</protein>
<evidence type="ECO:0000256" key="1">
    <source>
        <dbReference type="ARBA" id="ARBA00022741"/>
    </source>
</evidence>
<dbReference type="Pfam" id="PF00211">
    <property type="entry name" value="Guanylate_cyc"/>
    <property type="match status" value="1"/>
</dbReference>
<accession>A0A2L0HGE2</accession>
<dbReference type="InterPro" id="IPR001054">
    <property type="entry name" value="A/G_cyclase"/>
</dbReference>
<evidence type="ECO:0000259" key="4">
    <source>
        <dbReference type="PROSITE" id="PS50125"/>
    </source>
</evidence>